<dbReference type="AlphaFoldDB" id="A0A316FJS9"/>
<keyword evidence="10" id="KW-1185">Reference proteome</keyword>
<keyword evidence="3" id="KW-1003">Cell membrane</keyword>
<evidence type="ECO:0000256" key="7">
    <source>
        <dbReference type="RuleBase" id="RU003879"/>
    </source>
</evidence>
<comment type="similarity">
    <text evidence="2 7">Belongs to the ExbD/TolR family.</text>
</comment>
<evidence type="ECO:0000256" key="5">
    <source>
        <dbReference type="ARBA" id="ARBA00022989"/>
    </source>
</evidence>
<evidence type="ECO:0000313" key="9">
    <source>
        <dbReference type="EMBL" id="PWK48543.1"/>
    </source>
</evidence>
<dbReference type="Gene3D" id="3.30.420.270">
    <property type="match status" value="1"/>
</dbReference>
<dbReference type="GO" id="GO:0022857">
    <property type="term" value="F:transmembrane transporter activity"/>
    <property type="evidence" value="ECO:0007669"/>
    <property type="project" value="InterPro"/>
</dbReference>
<name>A0A316FJS9_9GAMM</name>
<dbReference type="PANTHER" id="PTHR30558:SF13">
    <property type="entry name" value="BIOPOLYMER TRANSPORT PROTEIN EXBD2"/>
    <property type="match status" value="1"/>
</dbReference>
<protein>
    <submittedName>
        <fullName evidence="9">Outer membrane transport energization protein ExbD</fullName>
    </submittedName>
</protein>
<sequence length="137" mass="15226">MRRHRHDDDDANVDMTPMLDIVFIMLIFFIVTTSFTKEDGLDMTRPSNNNTQNTDSKNAPVAIEITDIGEIRFEGRIIDPRQVSANIEAKMAANAKTVVVVQAHEQANTEVVMAVIDGVRDGGFQTPVLARLPESSR</sequence>
<keyword evidence="6 8" id="KW-0472">Membrane</keyword>
<dbReference type="OrthoDB" id="9793581at2"/>
<keyword evidence="5 8" id="KW-1133">Transmembrane helix</keyword>
<feature type="transmembrane region" description="Helical" evidence="8">
    <location>
        <begin position="15"/>
        <end position="35"/>
    </location>
</feature>
<evidence type="ECO:0000256" key="6">
    <source>
        <dbReference type="ARBA" id="ARBA00023136"/>
    </source>
</evidence>
<dbReference type="GO" id="GO:0005886">
    <property type="term" value="C:plasma membrane"/>
    <property type="evidence" value="ECO:0007669"/>
    <property type="project" value="UniProtKB-SubCell"/>
</dbReference>
<evidence type="ECO:0000256" key="1">
    <source>
        <dbReference type="ARBA" id="ARBA00004162"/>
    </source>
</evidence>
<dbReference type="RefSeq" id="WP_109764215.1">
    <property type="nucleotide sequence ID" value="NZ_QGGU01000009.1"/>
</dbReference>
<keyword evidence="4 7" id="KW-0812">Transmembrane</keyword>
<evidence type="ECO:0000256" key="2">
    <source>
        <dbReference type="ARBA" id="ARBA00005811"/>
    </source>
</evidence>
<reference evidence="9 10" key="1">
    <citation type="submission" date="2018-05" db="EMBL/GenBank/DDBJ databases">
        <title>Genomic Encyclopedia of Type Strains, Phase IV (KMG-IV): sequencing the most valuable type-strain genomes for metagenomic binning, comparative biology and taxonomic classification.</title>
        <authorList>
            <person name="Goeker M."/>
        </authorList>
    </citation>
    <scope>NUCLEOTIDE SEQUENCE [LARGE SCALE GENOMIC DNA]</scope>
    <source>
        <strain evidence="9 10">DSM 25350</strain>
    </source>
</reference>
<comment type="subcellular location">
    <subcellularLocation>
        <location evidence="1">Cell membrane</location>
        <topology evidence="1">Single-pass membrane protein</topology>
    </subcellularLocation>
    <subcellularLocation>
        <location evidence="7">Cell membrane</location>
        <topology evidence="7">Single-pass type II membrane protein</topology>
    </subcellularLocation>
</comment>
<evidence type="ECO:0000256" key="3">
    <source>
        <dbReference type="ARBA" id="ARBA00022475"/>
    </source>
</evidence>
<dbReference type="EMBL" id="QGGU01000009">
    <property type="protein sequence ID" value="PWK48543.1"/>
    <property type="molecule type" value="Genomic_DNA"/>
</dbReference>
<evidence type="ECO:0000313" key="10">
    <source>
        <dbReference type="Proteomes" id="UP000245790"/>
    </source>
</evidence>
<dbReference type="InterPro" id="IPR003400">
    <property type="entry name" value="ExbD"/>
</dbReference>
<keyword evidence="7" id="KW-0813">Transport</keyword>
<evidence type="ECO:0000256" key="8">
    <source>
        <dbReference type="SAM" id="Phobius"/>
    </source>
</evidence>
<dbReference type="GO" id="GO:0015031">
    <property type="term" value="P:protein transport"/>
    <property type="evidence" value="ECO:0007669"/>
    <property type="project" value="UniProtKB-KW"/>
</dbReference>
<proteinExistence type="inferred from homology"/>
<dbReference type="Pfam" id="PF02472">
    <property type="entry name" value="ExbD"/>
    <property type="match status" value="1"/>
</dbReference>
<organism evidence="9 10">
    <name type="scientific">Pleionea mediterranea</name>
    <dbReference type="NCBI Taxonomy" id="523701"/>
    <lineage>
        <taxon>Bacteria</taxon>
        <taxon>Pseudomonadati</taxon>
        <taxon>Pseudomonadota</taxon>
        <taxon>Gammaproteobacteria</taxon>
        <taxon>Oceanospirillales</taxon>
        <taxon>Pleioneaceae</taxon>
        <taxon>Pleionea</taxon>
    </lineage>
</organism>
<keyword evidence="7" id="KW-0653">Protein transport</keyword>
<accession>A0A316FJS9</accession>
<dbReference type="Proteomes" id="UP000245790">
    <property type="component" value="Unassembled WGS sequence"/>
</dbReference>
<evidence type="ECO:0000256" key="4">
    <source>
        <dbReference type="ARBA" id="ARBA00022692"/>
    </source>
</evidence>
<gene>
    <name evidence="9" type="ORF">C8D97_10994</name>
</gene>
<comment type="caution">
    <text evidence="9">The sequence shown here is derived from an EMBL/GenBank/DDBJ whole genome shotgun (WGS) entry which is preliminary data.</text>
</comment>
<dbReference type="PANTHER" id="PTHR30558">
    <property type="entry name" value="EXBD MEMBRANE COMPONENT OF PMF-DRIVEN MACROMOLECULE IMPORT SYSTEM"/>
    <property type="match status" value="1"/>
</dbReference>